<dbReference type="InterPro" id="IPR050058">
    <property type="entry name" value="Ala-tRNA_ligase"/>
</dbReference>
<feature type="binding site" evidence="11">
    <location>
        <position position="661"/>
    </location>
    <ligand>
        <name>Zn(2+)</name>
        <dbReference type="ChEBI" id="CHEBI:29105"/>
    </ligand>
</feature>
<dbReference type="GO" id="GO:0004813">
    <property type="term" value="F:alanine-tRNA ligase activity"/>
    <property type="evidence" value="ECO:0007669"/>
    <property type="project" value="UniProtKB-UniRule"/>
</dbReference>
<evidence type="ECO:0000313" key="14">
    <source>
        <dbReference type="Proteomes" id="UP000321168"/>
    </source>
</evidence>
<dbReference type="SUPFAM" id="SSF101353">
    <property type="entry name" value="Putative anticodon-binding domain of alanyl-tRNA synthetase (AlaRS)"/>
    <property type="match status" value="1"/>
</dbReference>
<dbReference type="Pfam" id="PF01411">
    <property type="entry name" value="tRNA-synt_2c"/>
    <property type="match status" value="1"/>
</dbReference>
<comment type="cofactor">
    <cofactor evidence="11">
        <name>Zn(2+)</name>
        <dbReference type="ChEBI" id="CHEBI:29105"/>
    </cofactor>
    <text evidence="11">Binds 1 zinc ion per subunit.</text>
</comment>
<name>A0A5C6V4J5_9FLAO</name>
<dbReference type="InterPro" id="IPR003156">
    <property type="entry name" value="DHHA1_dom"/>
</dbReference>
<dbReference type="Gene3D" id="3.10.310.40">
    <property type="match status" value="1"/>
</dbReference>
<evidence type="ECO:0000256" key="1">
    <source>
        <dbReference type="ARBA" id="ARBA00008226"/>
    </source>
</evidence>
<dbReference type="PRINTS" id="PR00980">
    <property type="entry name" value="TRNASYNTHALA"/>
</dbReference>
<dbReference type="Gene3D" id="3.30.930.10">
    <property type="entry name" value="Bira Bifunctional Protein, Domain 2"/>
    <property type="match status" value="1"/>
</dbReference>
<evidence type="ECO:0000256" key="10">
    <source>
        <dbReference type="ARBA" id="ARBA00023146"/>
    </source>
</evidence>
<keyword evidence="3 11" id="KW-0436">Ligase</keyword>
<dbReference type="GO" id="GO:0002161">
    <property type="term" value="F:aminoacyl-tRNA deacylase activity"/>
    <property type="evidence" value="ECO:0007669"/>
    <property type="project" value="TreeGrafter"/>
</dbReference>
<protein>
    <recommendedName>
        <fullName evidence="11">Alanine--tRNA ligase</fullName>
        <ecNumber evidence="11">6.1.1.7</ecNumber>
    </recommendedName>
    <alternativeName>
        <fullName evidence="11">Alanyl-tRNA synthetase</fullName>
        <shortName evidence="11">AlaRS</shortName>
    </alternativeName>
</protein>
<dbReference type="FunFam" id="3.10.310.40:FF:000001">
    <property type="entry name" value="Alanine--tRNA ligase"/>
    <property type="match status" value="1"/>
</dbReference>
<dbReference type="GO" id="GO:0005524">
    <property type="term" value="F:ATP binding"/>
    <property type="evidence" value="ECO:0007669"/>
    <property type="project" value="UniProtKB-UniRule"/>
</dbReference>
<proteinExistence type="inferred from homology"/>
<evidence type="ECO:0000256" key="3">
    <source>
        <dbReference type="ARBA" id="ARBA00022598"/>
    </source>
</evidence>
<dbReference type="GO" id="GO:0005737">
    <property type="term" value="C:cytoplasm"/>
    <property type="evidence" value="ECO:0007669"/>
    <property type="project" value="UniProtKB-SubCell"/>
</dbReference>
<dbReference type="SUPFAM" id="SSF55681">
    <property type="entry name" value="Class II aaRS and biotin synthetases"/>
    <property type="match status" value="1"/>
</dbReference>
<dbReference type="FunFam" id="3.30.930.10:FF:000011">
    <property type="entry name" value="Alanine--tRNA ligase, cytoplasmic"/>
    <property type="match status" value="1"/>
</dbReference>
<dbReference type="SMART" id="SM00863">
    <property type="entry name" value="tRNA_SAD"/>
    <property type="match status" value="1"/>
</dbReference>
<dbReference type="InterPro" id="IPR009000">
    <property type="entry name" value="Transl_B-barrel_sf"/>
</dbReference>
<dbReference type="Pfam" id="PF02272">
    <property type="entry name" value="DHHA1"/>
    <property type="match status" value="1"/>
</dbReference>
<comment type="caution">
    <text evidence="13">The sequence shown here is derived from an EMBL/GenBank/DDBJ whole genome shotgun (WGS) entry which is preliminary data.</text>
</comment>
<dbReference type="GO" id="GO:0008270">
    <property type="term" value="F:zinc ion binding"/>
    <property type="evidence" value="ECO:0007669"/>
    <property type="project" value="UniProtKB-UniRule"/>
</dbReference>
<evidence type="ECO:0000256" key="7">
    <source>
        <dbReference type="ARBA" id="ARBA00022840"/>
    </source>
</evidence>
<sequence length="868" mass="97023">MKTVEIRNRFLEYFSSQDHDVQASAPLVNKNDPTLMFINAGMNQFKDIFLGNEQAKFPRVANSQKCLRVSGKHNDLEEVGVDTYHHTLFEMLGNWSFGDYFKEKAIEMAWRFITEELKIDKNNLYVTYFEGDDQDALAPDDETKEIWSRYLASDRILTGNKKDNFWEMGDVGPCGPCTEIHVDLRSQSEKDQKPGAELVNQDHPQVIEIWNLVFIAFNRFTDGKLKPLPNKHVDTGMGLERLAMVMQGKTSTYDTDIFAQLIAHLSGLCGKKYTGGDSKQDVAFRVISDHIRAVAFAIADGQLPSNTGAGYVIRRILRRAVRYAYSFLDFSEPFFYSLVPILVKEMGAYFPEISNQQEFVVKVIREEELAFFRTLSSGLQKINQYIGQAESGVLSGEKAFELYDTYGFPFDLTALILSERGWSTSEKEFEACMAQQKARSKKAAEQETGDWVEVRSDQEIEFVGYDNLECQSNVVKHREVKTKKDTLYHIVLDKTPFYPEGGGQVGDAGILLGETESIPVISTKRENNLIIHITKKAPSEKSYMAKVDREKRLSTQRNHSATHLLHLVLRDLLGNHVEQRGSLVNADYLRFDFSHFEKVSEEQLQEVEQRVNNLIFSSIPLAEHRAITKEQAEAMGAMALFGEKYGDVVRAIKFGDSVELCGGTHVNNTSEIGFVKLISESSVAAGVRRIEMVSGRGAIQYTNTKLNTLSEIESKLKSVKDPVKDVEKLLDSKSKLEKKLEGLEKAQLQTLKSELKANAKELGNGIYLIAYKGDIDGNGLKNLAFELKDIDNTVVALAAENEGKVLLQIGVNKSLTEKGVSAKALIKETASLIKGGGGGQDFLASAGGKNPAGITEALNKIEGILERI</sequence>
<evidence type="ECO:0000313" key="13">
    <source>
        <dbReference type="EMBL" id="TXC78395.1"/>
    </source>
</evidence>
<evidence type="ECO:0000256" key="9">
    <source>
        <dbReference type="ARBA" id="ARBA00022917"/>
    </source>
</evidence>
<evidence type="ECO:0000256" key="11">
    <source>
        <dbReference type="HAMAP-Rule" id="MF_00036"/>
    </source>
</evidence>
<keyword evidence="9 11" id="KW-0648">Protein biosynthesis</keyword>
<dbReference type="NCBIfam" id="TIGR00344">
    <property type="entry name" value="alaS"/>
    <property type="match status" value="1"/>
</dbReference>
<dbReference type="Gene3D" id="3.30.980.10">
    <property type="entry name" value="Threonyl-trna Synthetase, Chain A, domain 2"/>
    <property type="match status" value="1"/>
</dbReference>
<keyword evidence="4 11" id="KW-0479">Metal-binding</keyword>
<dbReference type="PANTHER" id="PTHR11777:SF9">
    <property type="entry name" value="ALANINE--TRNA LIGASE, CYTOPLASMIC"/>
    <property type="match status" value="1"/>
</dbReference>
<dbReference type="RefSeq" id="WP_147014817.1">
    <property type="nucleotide sequence ID" value="NZ_VORB01000007.1"/>
</dbReference>
<dbReference type="PANTHER" id="PTHR11777">
    <property type="entry name" value="ALANYL-TRNA SYNTHETASE"/>
    <property type="match status" value="1"/>
</dbReference>
<feature type="binding site" evidence="11">
    <location>
        <position position="665"/>
    </location>
    <ligand>
        <name>Zn(2+)</name>
        <dbReference type="ChEBI" id="CHEBI:29105"/>
    </ligand>
</feature>
<keyword evidence="5 11" id="KW-0547">Nucleotide-binding</keyword>
<dbReference type="InterPro" id="IPR045864">
    <property type="entry name" value="aa-tRNA-synth_II/BPL/LPL"/>
</dbReference>
<evidence type="ECO:0000256" key="4">
    <source>
        <dbReference type="ARBA" id="ARBA00022723"/>
    </source>
</evidence>
<dbReference type="PROSITE" id="PS50860">
    <property type="entry name" value="AA_TRNA_LIGASE_II_ALA"/>
    <property type="match status" value="1"/>
</dbReference>
<evidence type="ECO:0000256" key="2">
    <source>
        <dbReference type="ARBA" id="ARBA00022555"/>
    </source>
</evidence>
<keyword evidence="6 11" id="KW-0862">Zinc</keyword>
<reference evidence="13 14" key="1">
    <citation type="submission" date="2019-08" db="EMBL/GenBank/DDBJ databases">
        <title>Genome of Luteibaculum oceani JCM 18817.</title>
        <authorList>
            <person name="Bowman J.P."/>
        </authorList>
    </citation>
    <scope>NUCLEOTIDE SEQUENCE [LARGE SCALE GENOMIC DNA]</scope>
    <source>
        <strain evidence="13 14">JCM 18817</strain>
    </source>
</reference>
<feature type="domain" description="Alanyl-transfer RNA synthetases family profile" evidence="12">
    <location>
        <begin position="1"/>
        <end position="704"/>
    </location>
</feature>
<dbReference type="GO" id="GO:0000049">
    <property type="term" value="F:tRNA binding"/>
    <property type="evidence" value="ECO:0007669"/>
    <property type="project" value="UniProtKB-KW"/>
</dbReference>
<dbReference type="GO" id="GO:0006419">
    <property type="term" value="P:alanyl-tRNA aminoacylation"/>
    <property type="evidence" value="ECO:0007669"/>
    <property type="project" value="UniProtKB-UniRule"/>
</dbReference>
<comment type="function">
    <text evidence="11">Catalyzes the attachment of alanine to tRNA(Ala) in a two-step reaction: alanine is first activated by ATP to form Ala-AMP and then transferred to the acceptor end of tRNA(Ala). Also edits incorrectly charged Ser-tRNA(Ala) and Gly-tRNA(Ala) via its editing domain.</text>
</comment>
<dbReference type="EC" id="6.1.1.7" evidence="11"/>
<dbReference type="FunFam" id="3.30.980.10:FF:000004">
    <property type="entry name" value="Alanine--tRNA ligase, cytoplasmic"/>
    <property type="match status" value="1"/>
</dbReference>
<dbReference type="Pfam" id="PF07973">
    <property type="entry name" value="tRNA_SAD"/>
    <property type="match status" value="1"/>
</dbReference>
<feature type="binding site" evidence="11">
    <location>
        <position position="559"/>
    </location>
    <ligand>
        <name>Zn(2+)</name>
        <dbReference type="ChEBI" id="CHEBI:29105"/>
    </ligand>
</feature>
<dbReference type="Gene3D" id="2.40.30.130">
    <property type="match status" value="1"/>
</dbReference>
<keyword evidence="14" id="KW-1185">Reference proteome</keyword>
<dbReference type="SUPFAM" id="SSF55186">
    <property type="entry name" value="ThrRS/AlaRS common domain"/>
    <property type="match status" value="1"/>
</dbReference>
<keyword evidence="10 11" id="KW-0030">Aminoacyl-tRNA synthetase</keyword>
<accession>A0A5C6V4J5</accession>
<gene>
    <name evidence="11 13" type="primary">alaS</name>
    <name evidence="13" type="ORF">FRX97_08680</name>
</gene>
<dbReference type="InterPro" id="IPR012947">
    <property type="entry name" value="tRNA_SAD"/>
</dbReference>
<dbReference type="CDD" id="cd00673">
    <property type="entry name" value="AlaRS_core"/>
    <property type="match status" value="1"/>
</dbReference>
<dbReference type="InterPro" id="IPR018162">
    <property type="entry name" value="Ala-tRNA-ligase_IIc_anticod-bd"/>
</dbReference>
<evidence type="ECO:0000259" key="12">
    <source>
        <dbReference type="PROSITE" id="PS50860"/>
    </source>
</evidence>
<comment type="domain">
    <text evidence="11">Consists of three domains; the N-terminal catalytic domain, the editing domain and the C-terminal C-Ala domain. The editing domain removes incorrectly charged amino acids, while the C-Ala domain, along with tRNA(Ala), serves as a bridge to cooperatively bring together the editing and aminoacylation centers thus stimulating deacylation of misacylated tRNAs.</text>
</comment>
<keyword evidence="7 11" id="KW-0067">ATP-binding</keyword>
<dbReference type="InterPro" id="IPR023033">
    <property type="entry name" value="Ala_tRNA_ligase_euk/bac"/>
</dbReference>
<dbReference type="Gene3D" id="3.30.54.20">
    <property type="match status" value="1"/>
</dbReference>
<organism evidence="13 14">
    <name type="scientific">Luteibaculum oceani</name>
    <dbReference type="NCBI Taxonomy" id="1294296"/>
    <lineage>
        <taxon>Bacteria</taxon>
        <taxon>Pseudomonadati</taxon>
        <taxon>Bacteroidota</taxon>
        <taxon>Flavobacteriia</taxon>
        <taxon>Flavobacteriales</taxon>
        <taxon>Luteibaculaceae</taxon>
        <taxon>Luteibaculum</taxon>
    </lineage>
</organism>
<evidence type="ECO:0000256" key="5">
    <source>
        <dbReference type="ARBA" id="ARBA00022741"/>
    </source>
</evidence>
<dbReference type="InterPro" id="IPR002318">
    <property type="entry name" value="Ala-tRNA-lgiase_IIc"/>
</dbReference>
<keyword evidence="2 11" id="KW-0820">tRNA-binding</keyword>
<dbReference type="OrthoDB" id="9803884at2"/>
<dbReference type="Proteomes" id="UP000321168">
    <property type="component" value="Unassembled WGS sequence"/>
</dbReference>
<comment type="catalytic activity">
    <reaction evidence="11">
        <text>tRNA(Ala) + L-alanine + ATP = L-alanyl-tRNA(Ala) + AMP + diphosphate</text>
        <dbReference type="Rhea" id="RHEA:12540"/>
        <dbReference type="Rhea" id="RHEA-COMP:9657"/>
        <dbReference type="Rhea" id="RHEA-COMP:9923"/>
        <dbReference type="ChEBI" id="CHEBI:30616"/>
        <dbReference type="ChEBI" id="CHEBI:33019"/>
        <dbReference type="ChEBI" id="CHEBI:57972"/>
        <dbReference type="ChEBI" id="CHEBI:78442"/>
        <dbReference type="ChEBI" id="CHEBI:78497"/>
        <dbReference type="ChEBI" id="CHEBI:456215"/>
        <dbReference type="EC" id="6.1.1.7"/>
    </reaction>
</comment>
<keyword evidence="8 11" id="KW-0694">RNA-binding</keyword>
<dbReference type="InterPro" id="IPR018165">
    <property type="entry name" value="Ala-tRNA-synth_IIc_core"/>
</dbReference>
<dbReference type="EMBL" id="VORB01000007">
    <property type="protein sequence ID" value="TXC78395.1"/>
    <property type="molecule type" value="Genomic_DNA"/>
</dbReference>
<keyword evidence="11" id="KW-0963">Cytoplasm</keyword>
<feature type="binding site" evidence="11">
    <location>
        <position position="563"/>
    </location>
    <ligand>
        <name>Zn(2+)</name>
        <dbReference type="ChEBI" id="CHEBI:29105"/>
    </ligand>
</feature>
<comment type="subcellular location">
    <subcellularLocation>
        <location evidence="11">Cytoplasm</location>
    </subcellularLocation>
</comment>
<dbReference type="AlphaFoldDB" id="A0A5C6V4J5"/>
<dbReference type="InterPro" id="IPR018163">
    <property type="entry name" value="Thr/Ala-tRNA-synth_IIc_edit"/>
</dbReference>
<evidence type="ECO:0000256" key="6">
    <source>
        <dbReference type="ARBA" id="ARBA00022833"/>
    </source>
</evidence>
<dbReference type="SUPFAM" id="SSF50447">
    <property type="entry name" value="Translation proteins"/>
    <property type="match status" value="1"/>
</dbReference>
<evidence type="ECO:0000256" key="8">
    <source>
        <dbReference type="ARBA" id="ARBA00022884"/>
    </source>
</evidence>
<comment type="similarity">
    <text evidence="1 11">Belongs to the class-II aminoacyl-tRNA synthetase family.</text>
</comment>
<dbReference type="InterPro" id="IPR018164">
    <property type="entry name" value="Ala-tRNA-synth_IIc_N"/>
</dbReference>
<dbReference type="HAMAP" id="MF_00036_B">
    <property type="entry name" value="Ala_tRNA_synth_B"/>
    <property type="match status" value="1"/>
</dbReference>